<keyword evidence="5 9" id="KW-0489">Methyltransferase</keyword>
<protein>
    <recommendedName>
        <fullName evidence="3 9">Ribosomal RNA-processing protein 8</fullName>
        <ecNumber evidence="9">2.1.1.-</ecNumber>
    </recommendedName>
</protein>
<evidence type="ECO:0000256" key="9">
    <source>
        <dbReference type="RuleBase" id="RU365074"/>
    </source>
</evidence>
<evidence type="ECO:0000313" key="11">
    <source>
        <dbReference type="EMBL" id="TRY89403.1"/>
    </source>
</evidence>
<dbReference type="InterPro" id="IPR007823">
    <property type="entry name" value="RRP8"/>
</dbReference>
<dbReference type="SUPFAM" id="SSF53335">
    <property type="entry name" value="S-adenosyl-L-methionine-dependent methyltransferases"/>
    <property type="match status" value="1"/>
</dbReference>
<dbReference type="GO" id="GO:0042149">
    <property type="term" value="P:cellular response to glucose starvation"/>
    <property type="evidence" value="ECO:0007669"/>
    <property type="project" value="TreeGrafter"/>
</dbReference>
<dbReference type="EC" id="2.1.1.-" evidence="9"/>
<dbReference type="GO" id="GO:0033553">
    <property type="term" value="C:rDNA heterochromatin"/>
    <property type="evidence" value="ECO:0007669"/>
    <property type="project" value="TreeGrafter"/>
</dbReference>
<dbReference type="GO" id="GO:0005730">
    <property type="term" value="C:nucleolus"/>
    <property type="evidence" value="ECO:0007669"/>
    <property type="project" value="UniProtKB-SubCell"/>
</dbReference>
<evidence type="ECO:0000256" key="3">
    <source>
        <dbReference type="ARBA" id="ARBA00020203"/>
    </source>
</evidence>
<evidence type="ECO:0000256" key="10">
    <source>
        <dbReference type="SAM" id="MobiDB-lite"/>
    </source>
</evidence>
<comment type="caution">
    <text evidence="11">The sequence shown here is derived from an EMBL/GenBank/DDBJ whole genome shotgun (WGS) entry which is preliminary data.</text>
</comment>
<dbReference type="FunFam" id="1.10.10.2150:FF:000001">
    <property type="entry name" value="Ribosomal RNA-processing protein 8"/>
    <property type="match status" value="1"/>
</dbReference>
<feature type="compositionally biased region" description="Basic residues" evidence="10">
    <location>
        <begin position="254"/>
        <end position="265"/>
    </location>
</feature>
<dbReference type="Proteomes" id="UP000316079">
    <property type="component" value="Unassembled WGS sequence"/>
</dbReference>
<dbReference type="GO" id="GO:0005677">
    <property type="term" value="C:chromatin silencing complex"/>
    <property type="evidence" value="ECO:0007669"/>
    <property type="project" value="TreeGrafter"/>
</dbReference>
<evidence type="ECO:0000256" key="8">
    <source>
        <dbReference type="ARBA" id="ARBA00023242"/>
    </source>
</evidence>
<feature type="compositionally biased region" description="Basic residues" evidence="10">
    <location>
        <begin position="81"/>
        <end position="95"/>
    </location>
</feature>
<dbReference type="EMBL" id="SRMA01025981">
    <property type="protein sequence ID" value="TRY89403.1"/>
    <property type="molecule type" value="Genomic_DNA"/>
</dbReference>
<evidence type="ECO:0000256" key="7">
    <source>
        <dbReference type="ARBA" id="ARBA00022691"/>
    </source>
</evidence>
<dbReference type="Gene3D" id="1.10.10.2150">
    <property type="entry name" value="Ribosomal RNA-processing protein 8, N-terminal domain"/>
    <property type="match status" value="1"/>
</dbReference>
<dbReference type="GO" id="GO:0006364">
    <property type="term" value="P:rRNA processing"/>
    <property type="evidence" value="ECO:0007669"/>
    <property type="project" value="UniProtKB-UniRule"/>
</dbReference>
<feature type="region of interest" description="Disordered" evidence="10">
    <location>
        <begin position="13"/>
        <end position="33"/>
    </location>
</feature>
<keyword evidence="7 9" id="KW-0949">S-adenosyl-L-methionine</keyword>
<feature type="compositionally biased region" description="Acidic residues" evidence="10">
    <location>
        <begin position="98"/>
        <end position="108"/>
    </location>
</feature>
<dbReference type="GO" id="GO:0008168">
    <property type="term" value="F:methyltransferase activity"/>
    <property type="evidence" value="ECO:0007669"/>
    <property type="project" value="UniProtKB-KW"/>
</dbReference>
<feature type="region of interest" description="Disordered" evidence="10">
    <location>
        <begin position="54"/>
        <end position="137"/>
    </location>
</feature>
<reference evidence="11 12" key="1">
    <citation type="journal article" date="2019" name="Sci. Data">
        <title>Hybrid genome assembly and annotation of Danionella translucida.</title>
        <authorList>
            <person name="Kadobianskyi M."/>
            <person name="Schulze L."/>
            <person name="Schuelke M."/>
            <person name="Judkewitz B."/>
        </authorList>
    </citation>
    <scope>NUCLEOTIDE SEQUENCE [LARGE SCALE GENOMIC DNA]</scope>
    <source>
        <strain evidence="11 12">Bolton</strain>
    </source>
</reference>
<evidence type="ECO:0000256" key="1">
    <source>
        <dbReference type="ARBA" id="ARBA00004604"/>
    </source>
</evidence>
<comment type="similarity">
    <text evidence="2 9">Belongs to the methyltransferase superfamily. RRP8 family.</text>
</comment>
<evidence type="ECO:0000256" key="4">
    <source>
        <dbReference type="ARBA" id="ARBA00022552"/>
    </source>
</evidence>
<evidence type="ECO:0000256" key="2">
    <source>
        <dbReference type="ARBA" id="ARBA00006301"/>
    </source>
</evidence>
<proteinExistence type="inferred from homology"/>
<keyword evidence="8 9" id="KW-0539">Nucleus</keyword>
<dbReference type="Pfam" id="PF05148">
    <property type="entry name" value="Methyltransf_8"/>
    <property type="match status" value="1"/>
</dbReference>
<keyword evidence="6 9" id="KW-0808">Transferase</keyword>
<keyword evidence="12" id="KW-1185">Reference proteome</keyword>
<evidence type="ECO:0000313" key="12">
    <source>
        <dbReference type="Proteomes" id="UP000316079"/>
    </source>
</evidence>
<dbReference type="Gene3D" id="3.40.50.150">
    <property type="entry name" value="Vaccinia Virus protein VP39"/>
    <property type="match status" value="1"/>
</dbReference>
<dbReference type="AlphaFoldDB" id="A0A553QHJ9"/>
<dbReference type="GO" id="GO:0032259">
    <property type="term" value="P:methylation"/>
    <property type="evidence" value="ECO:0007669"/>
    <property type="project" value="UniProtKB-KW"/>
</dbReference>
<comment type="subcellular location">
    <subcellularLocation>
        <location evidence="1 9">Nucleus</location>
        <location evidence="1 9">Nucleolus</location>
    </subcellularLocation>
</comment>
<feature type="compositionally biased region" description="Basic and acidic residues" evidence="10">
    <location>
        <begin position="64"/>
        <end position="76"/>
    </location>
</feature>
<evidence type="ECO:0000256" key="5">
    <source>
        <dbReference type="ARBA" id="ARBA00022603"/>
    </source>
</evidence>
<gene>
    <name evidence="11" type="ORF">DNTS_010807</name>
</gene>
<comment type="function">
    <text evidence="9">Probable methyltransferase required to silence rDNA.</text>
</comment>
<organism evidence="11 12">
    <name type="scientific">Danionella cerebrum</name>
    <dbReference type="NCBI Taxonomy" id="2873325"/>
    <lineage>
        <taxon>Eukaryota</taxon>
        <taxon>Metazoa</taxon>
        <taxon>Chordata</taxon>
        <taxon>Craniata</taxon>
        <taxon>Vertebrata</taxon>
        <taxon>Euteleostomi</taxon>
        <taxon>Actinopterygii</taxon>
        <taxon>Neopterygii</taxon>
        <taxon>Teleostei</taxon>
        <taxon>Ostariophysi</taxon>
        <taxon>Cypriniformes</taxon>
        <taxon>Danionidae</taxon>
        <taxon>Danioninae</taxon>
        <taxon>Danionella</taxon>
    </lineage>
</organism>
<dbReference type="PANTHER" id="PTHR12787:SF0">
    <property type="entry name" value="RIBOSOMAL RNA-PROCESSING PROTEIN 8"/>
    <property type="match status" value="1"/>
</dbReference>
<accession>A0A553QHJ9</accession>
<dbReference type="GO" id="GO:0046015">
    <property type="term" value="P:regulation of transcription by glucose"/>
    <property type="evidence" value="ECO:0007669"/>
    <property type="project" value="TreeGrafter"/>
</dbReference>
<sequence>MLLGLFERTSMFAEEEWTHSPSSQDGSSQTVKVSPALLKRKAVNKQSLLRTLQSLGSTPDWEILEPKEDCDEERKTLSPVKKTKKKKCRKRKRKSNTADEEKELDEVAPETPVKKTKITQPVKKSGEKNNEDSVMSKVSIKDDKTGVRSQMDEGLSQTEKRLSRKQWRNRMKNKRNCKNKYLKKPTNAENSLKEEPLVQTKSIPKAKDFQKPTSCSKKIETCEKNGISYIKDKATDLEDTKTEDSSKKEIVHLNSKKSKKRISNSKKRDNCEKNGISSIKDKVTNVEDLYTEVSNETETEMVHGNTKESKKLKKCSKITKGCTADRIVDDFVIKTDASHKVINEESSELQKEKSSDISKTKNTASMELRAKLEKRLEAARFRCINEMLYTSTSTEAKRMFQQDPDAIAVYHKGYTTQVQHWPSNPVDSIISYISQKSASLVVADFGCGDCKIAQSVKNKVHSFDLAPVCKLATACDMAKVPLSNSSVDIVVFCLSLMGTNLLDFLVEANRVLVMGGVLKIAEDTENGYFYSFEFVKTKETRANVKKFSLQLKPCLYKKR</sequence>
<dbReference type="PANTHER" id="PTHR12787">
    <property type="entry name" value="RIBOSOMAL RNA-PROCESSING PROTEIN 8"/>
    <property type="match status" value="1"/>
</dbReference>
<feature type="compositionally biased region" description="Polar residues" evidence="10">
    <location>
        <begin position="19"/>
        <end position="32"/>
    </location>
</feature>
<name>A0A553QHJ9_9TELE</name>
<keyword evidence="4 9" id="KW-0698">rRNA processing</keyword>
<evidence type="ECO:0000256" key="6">
    <source>
        <dbReference type="ARBA" id="ARBA00022679"/>
    </source>
</evidence>
<dbReference type="InterPro" id="IPR042036">
    <property type="entry name" value="RRP8_N"/>
</dbReference>
<feature type="region of interest" description="Disordered" evidence="10">
    <location>
        <begin position="252"/>
        <end position="276"/>
    </location>
</feature>
<dbReference type="OrthoDB" id="10258825at2759"/>
<dbReference type="GO" id="GO:0000183">
    <property type="term" value="P:rDNA heterochromatin formation"/>
    <property type="evidence" value="ECO:0007669"/>
    <property type="project" value="TreeGrafter"/>
</dbReference>
<dbReference type="InterPro" id="IPR029063">
    <property type="entry name" value="SAM-dependent_MTases_sf"/>
</dbReference>
<dbReference type="STRING" id="623744.A0A553QHJ9"/>